<evidence type="ECO:0000256" key="5">
    <source>
        <dbReference type="ARBA" id="ARBA00066984"/>
    </source>
</evidence>
<gene>
    <name evidence="8" type="ORF">GLW05_15200</name>
</gene>
<feature type="domain" description="Aldehyde dehydrogenase" evidence="7">
    <location>
        <begin position="19"/>
        <end position="473"/>
    </location>
</feature>
<dbReference type="PANTHER" id="PTHR42991">
    <property type="entry name" value="ALDEHYDE DEHYDROGENASE"/>
    <property type="match status" value="1"/>
</dbReference>
<dbReference type="SUPFAM" id="SSF53720">
    <property type="entry name" value="ALDH-like"/>
    <property type="match status" value="1"/>
</dbReference>
<dbReference type="Pfam" id="PF00171">
    <property type="entry name" value="Aldedh"/>
    <property type="match status" value="1"/>
</dbReference>
<dbReference type="Proteomes" id="UP000468638">
    <property type="component" value="Unassembled WGS sequence"/>
</dbReference>
<protein>
    <recommendedName>
        <fullName evidence="6">3-sulfolactaldehyde dehydrogenase</fullName>
        <ecNumber evidence="5">1.2.1.97</ecNumber>
    </recommendedName>
</protein>
<dbReference type="InterPro" id="IPR016162">
    <property type="entry name" value="Ald_DH_N"/>
</dbReference>
<reference evidence="8 9" key="1">
    <citation type="submission" date="2019-11" db="EMBL/GenBank/DDBJ databases">
        <title>Genome sequences of 17 halophilic strains isolated from different environments.</title>
        <authorList>
            <person name="Furrow R.E."/>
        </authorList>
    </citation>
    <scope>NUCLEOTIDE SEQUENCE [LARGE SCALE GENOMIC DNA]</scope>
    <source>
        <strain evidence="8 9">22514_16_FS</strain>
    </source>
</reference>
<evidence type="ECO:0000256" key="3">
    <source>
        <dbReference type="ARBA" id="ARBA00050326"/>
    </source>
</evidence>
<dbReference type="PANTHER" id="PTHR42991:SF1">
    <property type="entry name" value="ALDEHYDE DEHYDROGENASE"/>
    <property type="match status" value="1"/>
</dbReference>
<proteinExistence type="inferred from homology"/>
<dbReference type="EMBL" id="WMEQ01000012">
    <property type="protein sequence ID" value="MYL34941.1"/>
    <property type="molecule type" value="Genomic_DNA"/>
</dbReference>
<dbReference type="Gene3D" id="3.40.605.10">
    <property type="entry name" value="Aldehyde Dehydrogenase, Chain A, domain 1"/>
    <property type="match status" value="1"/>
</dbReference>
<evidence type="ECO:0000256" key="2">
    <source>
        <dbReference type="ARBA" id="ARBA00023002"/>
    </source>
</evidence>
<name>A0A6I5A3X2_9BACI</name>
<dbReference type="GO" id="GO:0008911">
    <property type="term" value="F:lactaldehyde dehydrogenase (NAD+) activity"/>
    <property type="evidence" value="ECO:0007669"/>
    <property type="project" value="TreeGrafter"/>
</dbReference>
<dbReference type="EC" id="1.2.1.97" evidence="5"/>
<comment type="similarity">
    <text evidence="1">Belongs to the aldehyde dehydrogenase family.</text>
</comment>
<dbReference type="FunFam" id="3.40.309.10:FF:000009">
    <property type="entry name" value="Aldehyde dehydrogenase A"/>
    <property type="match status" value="1"/>
</dbReference>
<evidence type="ECO:0000256" key="4">
    <source>
        <dbReference type="ARBA" id="ARBA00054572"/>
    </source>
</evidence>
<sequence length="483" mass="52553">MTTKTAVQSMYLAGEWKNREAKIDVLNSHDQSLIASVPSANKEDMLFAIEEAKEGREISSELPIHERMTILQRAADYVEEHMERYAKTIALEGSKTIQEARGEVKRSVETIRISAEEARRITGETISFDQHAGSEDRVGYYYQFPVGIIGAITPFNDPLNLVAHKVGPAIASGNAIIVKPASVTPLSALLLAEALDYAGLPNKILSVVTGSGREVGDTLVTHPAIRKISFTGGLETGQKLASQAGLKKINMELGSNSPVIVLDDAILEEAVPACVSGSFAAAGQNCIGVQRIYVQEEVYHSFEQQFIKETSTYNYGDKLLESTDMGPMINENEAIRVEEWVSEAVEKGADLLIGGEREGAYYQPTVLANVPGDCMLAKEEIFGPVVLLYAVSTLEEAIDRSNNVNYGLHAGIFTENLENAFEAISRLQVGGVMINDSSDYRIDAMPFGGVKGSGIGREGVKASIQEMTEPRVVNIKLKHRKKV</sequence>
<dbReference type="InterPro" id="IPR051020">
    <property type="entry name" value="ALDH-related_metabolic_enz"/>
</dbReference>
<dbReference type="AlphaFoldDB" id="A0A6I5A3X2"/>
<dbReference type="FunFam" id="3.40.605.10:FF:000007">
    <property type="entry name" value="NAD/NADP-dependent betaine aldehyde dehydrogenase"/>
    <property type="match status" value="1"/>
</dbReference>
<comment type="catalytic activity">
    <reaction evidence="3">
        <text>(2S)-3-sulfolactaldehyde + NAD(+) + H2O = (2S)-3-sulfolactate + NADH + 2 H(+)</text>
        <dbReference type="Rhea" id="RHEA:47932"/>
        <dbReference type="ChEBI" id="CHEBI:15377"/>
        <dbReference type="ChEBI" id="CHEBI:15378"/>
        <dbReference type="ChEBI" id="CHEBI:57540"/>
        <dbReference type="ChEBI" id="CHEBI:57945"/>
        <dbReference type="ChEBI" id="CHEBI:61289"/>
        <dbReference type="ChEBI" id="CHEBI:90109"/>
        <dbReference type="EC" id="1.2.1.97"/>
    </reaction>
    <physiologicalReaction direction="left-to-right" evidence="3">
        <dbReference type="Rhea" id="RHEA:47933"/>
    </physiologicalReaction>
</comment>
<dbReference type="RefSeq" id="WP_160909978.1">
    <property type="nucleotide sequence ID" value="NZ_WMEQ01000012.1"/>
</dbReference>
<evidence type="ECO:0000256" key="1">
    <source>
        <dbReference type="ARBA" id="ARBA00009986"/>
    </source>
</evidence>
<evidence type="ECO:0000256" key="6">
    <source>
        <dbReference type="ARBA" id="ARBA00067277"/>
    </source>
</evidence>
<keyword evidence="2" id="KW-0560">Oxidoreductase</keyword>
<comment type="function">
    <text evidence="4">Part of the sulfo-TAL (or sulfo-SFT) pathway, a D-sulfoquinovose degradation pathway that produces sulfolactate (SL). Catalyzes the oxidation of 3-sulfolactaldehyde (SLA) to sulfolactate (SL).</text>
</comment>
<accession>A0A6I5A3X2</accession>
<dbReference type="Gene3D" id="3.40.309.10">
    <property type="entry name" value="Aldehyde Dehydrogenase, Chain A, domain 2"/>
    <property type="match status" value="1"/>
</dbReference>
<dbReference type="CDD" id="cd07149">
    <property type="entry name" value="ALDH_y4uC"/>
    <property type="match status" value="1"/>
</dbReference>
<evidence type="ECO:0000259" key="7">
    <source>
        <dbReference type="Pfam" id="PF00171"/>
    </source>
</evidence>
<evidence type="ECO:0000313" key="8">
    <source>
        <dbReference type="EMBL" id="MYL34941.1"/>
    </source>
</evidence>
<dbReference type="OrthoDB" id="9762913at2"/>
<evidence type="ECO:0000313" key="9">
    <source>
        <dbReference type="Proteomes" id="UP000468638"/>
    </source>
</evidence>
<organism evidence="8 9">
    <name type="scientific">Pontibacillus yanchengensis</name>
    <dbReference type="NCBI Taxonomy" id="462910"/>
    <lineage>
        <taxon>Bacteria</taxon>
        <taxon>Bacillati</taxon>
        <taxon>Bacillota</taxon>
        <taxon>Bacilli</taxon>
        <taxon>Bacillales</taxon>
        <taxon>Bacillaceae</taxon>
        <taxon>Pontibacillus</taxon>
    </lineage>
</organism>
<dbReference type="InterPro" id="IPR016163">
    <property type="entry name" value="Ald_DH_C"/>
</dbReference>
<dbReference type="InterPro" id="IPR016161">
    <property type="entry name" value="Ald_DH/histidinol_DH"/>
</dbReference>
<comment type="caution">
    <text evidence="8">The sequence shown here is derived from an EMBL/GenBank/DDBJ whole genome shotgun (WGS) entry which is preliminary data.</text>
</comment>
<dbReference type="InterPro" id="IPR015590">
    <property type="entry name" value="Aldehyde_DH_dom"/>
</dbReference>